<comment type="caution">
    <text evidence="3">The sequence shown here is derived from an EMBL/GenBank/DDBJ whole genome shotgun (WGS) entry which is preliminary data.</text>
</comment>
<organism evidence="3 4">
    <name type="scientific">Polarella glacialis</name>
    <name type="common">Dinoflagellate</name>
    <dbReference type="NCBI Taxonomy" id="89957"/>
    <lineage>
        <taxon>Eukaryota</taxon>
        <taxon>Sar</taxon>
        <taxon>Alveolata</taxon>
        <taxon>Dinophyceae</taxon>
        <taxon>Suessiales</taxon>
        <taxon>Suessiaceae</taxon>
        <taxon>Polarella</taxon>
    </lineage>
</organism>
<comment type="similarity">
    <text evidence="1">Belongs to the IUNH family.</text>
</comment>
<dbReference type="PANTHER" id="PTHR46190">
    <property type="entry name" value="SI:CH211-201H21.5-RELATED"/>
    <property type="match status" value="1"/>
</dbReference>
<evidence type="ECO:0000259" key="2">
    <source>
        <dbReference type="Pfam" id="PF01156"/>
    </source>
</evidence>
<proteinExistence type="inferred from homology"/>
<evidence type="ECO:0000313" key="4">
    <source>
        <dbReference type="Proteomes" id="UP000626109"/>
    </source>
</evidence>
<name>A0A813LDQ6_POLGL</name>
<protein>
    <recommendedName>
        <fullName evidence="2">Inosine/uridine-preferring nucleoside hydrolase domain-containing protein</fullName>
    </recommendedName>
</protein>
<accession>A0A813LDQ6</accession>
<dbReference type="Proteomes" id="UP000626109">
    <property type="component" value="Unassembled WGS sequence"/>
</dbReference>
<dbReference type="SUPFAM" id="SSF53590">
    <property type="entry name" value="Nucleoside hydrolase"/>
    <property type="match status" value="1"/>
</dbReference>
<dbReference type="EMBL" id="CAJNNW010034998">
    <property type="protein sequence ID" value="CAE8725109.1"/>
    <property type="molecule type" value="Genomic_DNA"/>
</dbReference>
<gene>
    <name evidence="3" type="ORF">PGLA2088_LOCUS43983</name>
</gene>
<sequence>VDDAVALCMALKLAERCGYEMKLITTCFGNCSLDQVCVNVAKCLVACSPGSEVQGPRIVRGASRCLEGAVIDATFFHGQDGLGDAGLPEPPAAVVPTVGVNGDREAAVEIIALCREASSVGAVVSLVMLGPLTNLALALQQAGLLLALVVSPVCFVPTGTLAAHRLTAEFGDSAAAGTTSLQPLSCGQFAQAVGATAGGGQSAQRLAASKACPFWF</sequence>
<dbReference type="Pfam" id="PF01156">
    <property type="entry name" value="IU_nuc_hydro"/>
    <property type="match status" value="1"/>
</dbReference>
<dbReference type="InterPro" id="IPR052775">
    <property type="entry name" value="IUN_hydrolase"/>
</dbReference>
<evidence type="ECO:0000256" key="1">
    <source>
        <dbReference type="ARBA" id="ARBA00009176"/>
    </source>
</evidence>
<dbReference type="Gene3D" id="3.90.245.10">
    <property type="entry name" value="Ribonucleoside hydrolase-like"/>
    <property type="match status" value="1"/>
</dbReference>
<dbReference type="InterPro" id="IPR036452">
    <property type="entry name" value="Ribo_hydro-like"/>
</dbReference>
<feature type="domain" description="Inosine/uridine-preferring nucleoside hydrolase" evidence="2">
    <location>
        <begin position="1"/>
        <end position="142"/>
    </location>
</feature>
<feature type="non-terminal residue" evidence="3">
    <location>
        <position position="216"/>
    </location>
</feature>
<evidence type="ECO:0000313" key="3">
    <source>
        <dbReference type="EMBL" id="CAE8725109.1"/>
    </source>
</evidence>
<dbReference type="AlphaFoldDB" id="A0A813LDQ6"/>
<dbReference type="InterPro" id="IPR001910">
    <property type="entry name" value="Inosine/uridine_hydrolase_dom"/>
</dbReference>
<dbReference type="PANTHER" id="PTHR46190:SF1">
    <property type="entry name" value="SI:CH211-201H21.5"/>
    <property type="match status" value="1"/>
</dbReference>
<reference evidence="3" key="1">
    <citation type="submission" date="2021-02" db="EMBL/GenBank/DDBJ databases">
        <authorList>
            <person name="Dougan E. K."/>
            <person name="Rhodes N."/>
            <person name="Thang M."/>
            <person name="Chan C."/>
        </authorList>
    </citation>
    <scope>NUCLEOTIDE SEQUENCE</scope>
</reference>
<dbReference type="GO" id="GO:0016799">
    <property type="term" value="F:hydrolase activity, hydrolyzing N-glycosyl compounds"/>
    <property type="evidence" value="ECO:0007669"/>
    <property type="project" value="InterPro"/>
</dbReference>